<dbReference type="EMBL" id="JH816389">
    <property type="protein sequence ID" value="EKC37799.1"/>
    <property type="molecule type" value="Genomic_DNA"/>
</dbReference>
<feature type="transmembrane region" description="Helical" evidence="12">
    <location>
        <begin position="339"/>
        <end position="358"/>
    </location>
</feature>
<evidence type="ECO:0000256" key="9">
    <source>
        <dbReference type="ARBA" id="ARBA00023180"/>
    </source>
</evidence>
<feature type="transmembrane region" description="Helical" evidence="12">
    <location>
        <begin position="424"/>
        <end position="446"/>
    </location>
</feature>
<dbReference type="InterPro" id="IPR017983">
    <property type="entry name" value="GPCR_2_secretin-like_CS"/>
</dbReference>
<feature type="domain" description="G-protein coupled receptors family 2 profile 2" evidence="14">
    <location>
        <begin position="212"/>
        <end position="485"/>
    </location>
</feature>
<dbReference type="GO" id="GO:0005886">
    <property type="term" value="C:plasma membrane"/>
    <property type="evidence" value="ECO:0007669"/>
    <property type="project" value="UniProtKB-SubCell"/>
</dbReference>
<evidence type="ECO:0000256" key="5">
    <source>
        <dbReference type="ARBA" id="ARBA00022989"/>
    </source>
</evidence>
<proteinExistence type="inferred from homology"/>
<sequence length="604" mass="69930">MRNQSNLEFFRDVESFFDSADQKEALTRKKLECTGLIAAERNTMSLSECLRVWDNIMCWPPTPAGQLAVLPCPSHIKNIDTTRNASRQCMEDGTWLVNPFNNRTWTNFTQCIGTTTGDNSRSVPALIEQYADSVRLMYNIGYGFSLGSLVIAVIIMVYFKKLHCARNSIHINLFVSFILRATMSFIKDNLLVQFVGFPGDVYYENGQYADSVRLMYNIGYGLSLGSLVIAVIIMVYFKKLHCARNSIHINLFVSFILRATMSFIKDNLLVQFVGFPGDVYYENGVIKFRDDVSHWGCRLFFTLFNYIVAASYMWIFVEALYLQILISVSVFMERNRTKWFMLLGWLFPLSFILPWVFVRIFEFNEFCWNINTNKLTMFIIYGPFTITVLIQFIIFINIVRVLFSKLHASAGQKTSSFRYRRLAKSILILIPLFGVYNIIFSVNYVMTSFDYIDETSMAYFILLWSELFFNSFQGFILAMLFCFLNGEVQTELKKVWHRRSLNWTGSFRTTRTFLSPNRNSVKHPCPSNENTTRHGDVKLNTKQESDSKLFTSDKKESNCESENETGMGDTGCTEEQHPCLNNNKYDHTNSDDITHRCDDIILLT</sequence>
<keyword evidence="7 12" id="KW-0472">Membrane</keyword>
<dbReference type="Pfam" id="PF00002">
    <property type="entry name" value="7tm_2"/>
    <property type="match status" value="2"/>
</dbReference>
<protein>
    <submittedName>
        <fullName evidence="15">Secretin receptor</fullName>
    </submittedName>
</protein>
<evidence type="ECO:0000259" key="13">
    <source>
        <dbReference type="PROSITE" id="PS50227"/>
    </source>
</evidence>
<dbReference type="SUPFAM" id="SSF81321">
    <property type="entry name" value="Family A G protein-coupled receptor-like"/>
    <property type="match status" value="1"/>
</dbReference>
<feature type="transmembrane region" description="Helical" evidence="12">
    <location>
        <begin position="247"/>
        <end position="264"/>
    </location>
</feature>
<feature type="domain" description="G-protein coupled receptors family 2 profile 2" evidence="14">
    <location>
        <begin position="134"/>
        <end position="187"/>
    </location>
</feature>
<dbReference type="SUPFAM" id="SSF111418">
    <property type="entry name" value="Hormone receptor domain"/>
    <property type="match status" value="1"/>
</dbReference>
<dbReference type="InterPro" id="IPR001879">
    <property type="entry name" value="GPCR_2_extracellular_dom"/>
</dbReference>
<dbReference type="PROSITE" id="PS00649">
    <property type="entry name" value="G_PROTEIN_RECEP_F2_1"/>
    <property type="match status" value="1"/>
</dbReference>
<dbReference type="InterPro" id="IPR036445">
    <property type="entry name" value="GPCR_2_extracell_dom_sf"/>
</dbReference>
<dbReference type="GO" id="GO:0017046">
    <property type="term" value="F:peptide hormone binding"/>
    <property type="evidence" value="ECO:0007669"/>
    <property type="project" value="TreeGrafter"/>
</dbReference>
<dbReference type="Gene3D" id="4.10.1240.10">
    <property type="entry name" value="GPCR, family 2, extracellular hormone receptor domain"/>
    <property type="match status" value="1"/>
</dbReference>
<evidence type="ECO:0000256" key="10">
    <source>
        <dbReference type="ARBA" id="ARBA00023224"/>
    </source>
</evidence>
<dbReference type="FunCoup" id="K1R2M4">
    <property type="interactions" value="312"/>
</dbReference>
<dbReference type="PRINTS" id="PR00249">
    <property type="entry name" value="GPCRSECRETIN"/>
</dbReference>
<feature type="domain" description="G-protein coupled receptors family 2 profile 1" evidence="13">
    <location>
        <begin position="32"/>
        <end position="115"/>
    </location>
</feature>
<feature type="compositionally biased region" description="Basic and acidic residues" evidence="11">
    <location>
        <begin position="531"/>
        <end position="558"/>
    </location>
</feature>
<keyword evidence="10" id="KW-0807">Transducer</keyword>
<evidence type="ECO:0000259" key="14">
    <source>
        <dbReference type="PROSITE" id="PS50261"/>
    </source>
</evidence>
<dbReference type="PROSITE" id="PS00650">
    <property type="entry name" value="G_PROTEIN_RECEP_F2_2"/>
    <property type="match status" value="1"/>
</dbReference>
<dbReference type="CDD" id="cd15272">
    <property type="entry name" value="7tmB1_PTH-R_related"/>
    <property type="match status" value="1"/>
</dbReference>
<dbReference type="AlphaFoldDB" id="K1R2M4"/>
<dbReference type="GO" id="GO:0008528">
    <property type="term" value="F:G protein-coupled peptide receptor activity"/>
    <property type="evidence" value="ECO:0007669"/>
    <property type="project" value="TreeGrafter"/>
</dbReference>
<dbReference type="PROSITE" id="PS50227">
    <property type="entry name" value="G_PROTEIN_RECEP_F2_3"/>
    <property type="match status" value="1"/>
</dbReference>
<keyword evidence="5 12" id="KW-1133">Transmembrane helix</keyword>
<dbReference type="GO" id="GO:0007188">
    <property type="term" value="P:adenylate cyclase-modulating G protein-coupled receptor signaling pathway"/>
    <property type="evidence" value="ECO:0007669"/>
    <property type="project" value="TreeGrafter"/>
</dbReference>
<feature type="region of interest" description="Disordered" evidence="11">
    <location>
        <begin position="517"/>
        <end position="571"/>
    </location>
</feature>
<feature type="transmembrane region" description="Helical" evidence="12">
    <location>
        <begin position="171"/>
        <end position="194"/>
    </location>
</feature>
<evidence type="ECO:0000256" key="8">
    <source>
        <dbReference type="ARBA" id="ARBA00023170"/>
    </source>
</evidence>
<dbReference type="PANTHER" id="PTHR45620:SF1">
    <property type="entry name" value="G-PROTEIN COUPLED RECEPTORS FAMILY 2 PROFILE 2 DOMAIN-CONTAINING PROTEIN"/>
    <property type="match status" value="1"/>
</dbReference>
<keyword evidence="8 15" id="KW-0675">Receptor</keyword>
<dbReference type="HOGENOM" id="CLU_002753_4_2_1"/>
<feature type="transmembrane region" description="Helical" evidence="12">
    <location>
        <begin position="458"/>
        <end position="484"/>
    </location>
</feature>
<feature type="transmembrane region" description="Helical" evidence="12">
    <location>
        <begin position="136"/>
        <end position="159"/>
    </location>
</feature>
<keyword evidence="4 12" id="KW-0812">Transmembrane</keyword>
<feature type="transmembrane region" description="Helical" evidence="12">
    <location>
        <begin position="312"/>
        <end position="332"/>
    </location>
</feature>
<dbReference type="PROSITE" id="PS50261">
    <property type="entry name" value="G_PROTEIN_RECEP_F2_4"/>
    <property type="match status" value="2"/>
</dbReference>
<evidence type="ECO:0000256" key="4">
    <source>
        <dbReference type="ARBA" id="ARBA00022692"/>
    </source>
</evidence>
<dbReference type="GO" id="GO:0007166">
    <property type="term" value="P:cell surface receptor signaling pathway"/>
    <property type="evidence" value="ECO:0007669"/>
    <property type="project" value="InterPro"/>
</dbReference>
<evidence type="ECO:0000313" key="15">
    <source>
        <dbReference type="EMBL" id="EKC37799.1"/>
    </source>
</evidence>
<dbReference type="InterPro" id="IPR050332">
    <property type="entry name" value="GPCR_2"/>
</dbReference>
<accession>K1R2M4</accession>
<evidence type="ECO:0000256" key="1">
    <source>
        <dbReference type="ARBA" id="ARBA00004651"/>
    </source>
</evidence>
<keyword evidence="9" id="KW-0325">Glycoprotein</keyword>
<evidence type="ECO:0000256" key="3">
    <source>
        <dbReference type="ARBA" id="ARBA00022475"/>
    </source>
</evidence>
<evidence type="ECO:0000256" key="11">
    <source>
        <dbReference type="SAM" id="MobiDB-lite"/>
    </source>
</evidence>
<keyword evidence="6" id="KW-0297">G-protein coupled receptor</keyword>
<evidence type="ECO:0000256" key="12">
    <source>
        <dbReference type="SAM" id="Phobius"/>
    </source>
</evidence>
<keyword evidence="3" id="KW-1003">Cell membrane</keyword>
<dbReference type="Pfam" id="PF02793">
    <property type="entry name" value="HRM"/>
    <property type="match status" value="1"/>
</dbReference>
<organism evidence="15">
    <name type="scientific">Magallana gigas</name>
    <name type="common">Pacific oyster</name>
    <name type="synonym">Crassostrea gigas</name>
    <dbReference type="NCBI Taxonomy" id="29159"/>
    <lineage>
        <taxon>Eukaryota</taxon>
        <taxon>Metazoa</taxon>
        <taxon>Spiralia</taxon>
        <taxon>Lophotrochozoa</taxon>
        <taxon>Mollusca</taxon>
        <taxon>Bivalvia</taxon>
        <taxon>Autobranchia</taxon>
        <taxon>Pteriomorphia</taxon>
        <taxon>Ostreida</taxon>
        <taxon>Ostreoidea</taxon>
        <taxon>Ostreidae</taxon>
        <taxon>Magallana</taxon>
    </lineage>
</organism>
<dbReference type="InterPro" id="IPR000832">
    <property type="entry name" value="GPCR_2_secretin-like"/>
</dbReference>
<comment type="similarity">
    <text evidence="2">Belongs to the G-protein coupled receptor 2 family.</text>
</comment>
<evidence type="ECO:0000256" key="2">
    <source>
        <dbReference type="ARBA" id="ARBA00005314"/>
    </source>
</evidence>
<dbReference type="SMART" id="SM00008">
    <property type="entry name" value="HormR"/>
    <property type="match status" value="1"/>
</dbReference>
<gene>
    <name evidence="15" type="ORF">CGI_10017559</name>
</gene>
<dbReference type="Gene3D" id="1.20.1070.10">
    <property type="entry name" value="Rhodopsin 7-helix transmembrane proteins"/>
    <property type="match status" value="2"/>
</dbReference>
<feature type="transmembrane region" description="Helical" evidence="12">
    <location>
        <begin position="378"/>
        <end position="403"/>
    </location>
</feature>
<name>K1R2M4_MAGGI</name>
<comment type="subcellular location">
    <subcellularLocation>
        <location evidence="1">Cell membrane</location>
        <topology evidence="1">Multi-pass membrane protein</topology>
    </subcellularLocation>
</comment>
<dbReference type="PANTHER" id="PTHR45620">
    <property type="entry name" value="PDF RECEPTOR-LIKE PROTEIN-RELATED"/>
    <property type="match status" value="1"/>
</dbReference>
<dbReference type="InParanoid" id="K1R2M4"/>
<evidence type="ECO:0000256" key="6">
    <source>
        <dbReference type="ARBA" id="ARBA00023040"/>
    </source>
</evidence>
<feature type="transmembrane region" description="Helical" evidence="12">
    <location>
        <begin position="214"/>
        <end position="235"/>
    </location>
</feature>
<evidence type="ECO:0000256" key="7">
    <source>
        <dbReference type="ARBA" id="ARBA00023136"/>
    </source>
</evidence>
<dbReference type="InterPro" id="IPR017981">
    <property type="entry name" value="GPCR_2-like_7TM"/>
</dbReference>
<reference evidence="15" key="1">
    <citation type="journal article" date="2012" name="Nature">
        <title>The oyster genome reveals stress adaptation and complexity of shell formation.</title>
        <authorList>
            <person name="Zhang G."/>
            <person name="Fang X."/>
            <person name="Guo X."/>
            <person name="Li L."/>
            <person name="Luo R."/>
            <person name="Xu F."/>
            <person name="Yang P."/>
            <person name="Zhang L."/>
            <person name="Wang X."/>
            <person name="Qi H."/>
            <person name="Xiong Z."/>
            <person name="Que H."/>
            <person name="Xie Y."/>
            <person name="Holland P.W."/>
            <person name="Paps J."/>
            <person name="Zhu Y."/>
            <person name="Wu F."/>
            <person name="Chen Y."/>
            <person name="Wang J."/>
            <person name="Peng C."/>
            <person name="Meng J."/>
            <person name="Yang L."/>
            <person name="Liu J."/>
            <person name="Wen B."/>
            <person name="Zhang N."/>
            <person name="Huang Z."/>
            <person name="Zhu Q."/>
            <person name="Feng Y."/>
            <person name="Mount A."/>
            <person name="Hedgecock D."/>
            <person name="Xu Z."/>
            <person name="Liu Y."/>
            <person name="Domazet-Loso T."/>
            <person name="Du Y."/>
            <person name="Sun X."/>
            <person name="Zhang S."/>
            <person name="Liu B."/>
            <person name="Cheng P."/>
            <person name="Jiang X."/>
            <person name="Li J."/>
            <person name="Fan D."/>
            <person name="Wang W."/>
            <person name="Fu W."/>
            <person name="Wang T."/>
            <person name="Wang B."/>
            <person name="Zhang J."/>
            <person name="Peng Z."/>
            <person name="Li Y."/>
            <person name="Li N."/>
            <person name="Wang J."/>
            <person name="Chen M."/>
            <person name="He Y."/>
            <person name="Tan F."/>
            <person name="Song X."/>
            <person name="Zheng Q."/>
            <person name="Huang R."/>
            <person name="Yang H."/>
            <person name="Du X."/>
            <person name="Chen L."/>
            <person name="Yang M."/>
            <person name="Gaffney P.M."/>
            <person name="Wang S."/>
            <person name="Luo L."/>
            <person name="She Z."/>
            <person name="Ming Y."/>
            <person name="Huang W."/>
            <person name="Zhang S."/>
            <person name="Huang B."/>
            <person name="Zhang Y."/>
            <person name="Qu T."/>
            <person name="Ni P."/>
            <person name="Miao G."/>
            <person name="Wang J."/>
            <person name="Wang Q."/>
            <person name="Steinberg C.E."/>
            <person name="Wang H."/>
            <person name="Li N."/>
            <person name="Qian L."/>
            <person name="Zhang G."/>
            <person name="Li Y."/>
            <person name="Yang H."/>
            <person name="Liu X."/>
            <person name="Wang J."/>
            <person name="Yin Y."/>
            <person name="Wang J."/>
        </authorList>
    </citation>
    <scope>NUCLEOTIDE SEQUENCE [LARGE SCALE GENOMIC DNA]</scope>
    <source>
        <strain evidence="15">05x7-T-G4-1.051#20</strain>
    </source>
</reference>